<feature type="signal peptide" evidence="5">
    <location>
        <begin position="1"/>
        <end position="21"/>
    </location>
</feature>
<evidence type="ECO:0000313" key="7">
    <source>
        <dbReference type="Proteomes" id="UP000887567"/>
    </source>
</evidence>
<dbReference type="KEGG" id="epa:110235650"/>
<dbReference type="GO" id="GO:0070492">
    <property type="term" value="F:oligosaccharide binding"/>
    <property type="evidence" value="ECO:0007669"/>
    <property type="project" value="TreeGrafter"/>
</dbReference>
<dbReference type="Gene3D" id="3.90.215.10">
    <property type="entry name" value="Gamma Fibrinogen, chain A, domain 1"/>
    <property type="match status" value="1"/>
</dbReference>
<feature type="chain" id="PRO_5037009710" evidence="5">
    <location>
        <begin position="22"/>
        <end position="323"/>
    </location>
</feature>
<evidence type="ECO:0000256" key="1">
    <source>
        <dbReference type="ARBA" id="ARBA00022723"/>
    </source>
</evidence>
<keyword evidence="7" id="KW-1185">Reference proteome</keyword>
<organism evidence="6 7">
    <name type="scientific">Exaiptasia diaphana</name>
    <name type="common">Tropical sea anemone</name>
    <name type="synonym">Aiptasia pulchella</name>
    <dbReference type="NCBI Taxonomy" id="2652724"/>
    <lineage>
        <taxon>Eukaryota</taxon>
        <taxon>Metazoa</taxon>
        <taxon>Cnidaria</taxon>
        <taxon>Anthozoa</taxon>
        <taxon>Hexacorallia</taxon>
        <taxon>Actiniaria</taxon>
        <taxon>Aiptasiidae</taxon>
        <taxon>Exaiptasia</taxon>
    </lineage>
</organism>
<keyword evidence="3" id="KW-0106">Calcium</keyword>
<dbReference type="PANTHER" id="PTHR16146:SF46">
    <property type="entry name" value="INTELECTIN-1A-RELATED"/>
    <property type="match status" value="1"/>
</dbReference>
<dbReference type="GO" id="GO:0046872">
    <property type="term" value="F:metal ion binding"/>
    <property type="evidence" value="ECO:0007669"/>
    <property type="project" value="UniProtKB-KW"/>
</dbReference>
<dbReference type="InterPro" id="IPR014716">
    <property type="entry name" value="Fibrinogen_a/b/g_C_1"/>
</dbReference>
<dbReference type="PANTHER" id="PTHR16146">
    <property type="entry name" value="INTELECTIN"/>
    <property type="match status" value="1"/>
</dbReference>
<sequence>MVAKILLLLVVPCFLFMQTYATTRVLIVGQVMLQVEGCHEVRACSTRLRNPVSKRDLFANYYKHVQHWVSLKGDVIIKGCYVVRNCHRGHGGLGSKGKPASSCKAIKNDRKSAKSGVYYIKTHPTVTKVYCYMEDITGCGGGGWTTIMKTNGNKKTFPYSSAFWSNKKSYKLTNGQSGVDDKETKLPTYWTLPFKSLCLGMKTAGQKNPRWIRLNYKASSLYSVIADGKYRQVSIGRNKWMSLIAGSSLQPNCNKEGFNLTSAKKHSRIRIGIGSNNENDCGTNDSHIGFGGDGHGCRAGKASTGNCLYGKKNVPAYGYILAQ</sequence>
<keyword evidence="2" id="KW-0430">Lectin</keyword>
<accession>A0A913YFU3</accession>
<evidence type="ECO:0000313" key="6">
    <source>
        <dbReference type="EnsemblMetazoa" id="XP_028513883.1"/>
    </source>
</evidence>
<dbReference type="AlphaFoldDB" id="A0A913YFU3"/>
<keyword evidence="1" id="KW-0479">Metal-binding</keyword>
<evidence type="ECO:0000256" key="4">
    <source>
        <dbReference type="ARBA" id="ARBA00023157"/>
    </source>
</evidence>
<evidence type="ECO:0000256" key="5">
    <source>
        <dbReference type="SAM" id="SignalP"/>
    </source>
</evidence>
<dbReference type="GeneID" id="110235650"/>
<keyword evidence="5" id="KW-0732">Signal</keyword>
<dbReference type="SUPFAM" id="SSF56496">
    <property type="entry name" value="Fibrinogen C-terminal domain-like"/>
    <property type="match status" value="1"/>
</dbReference>
<dbReference type="OrthoDB" id="5975172at2759"/>
<protein>
    <submittedName>
        <fullName evidence="6">Uncharacterized protein</fullName>
    </submittedName>
</protein>
<dbReference type="EnsemblMetazoa" id="XM_028658082.1">
    <property type="protein sequence ID" value="XP_028513883.1"/>
    <property type="gene ID" value="LOC110235650"/>
</dbReference>
<dbReference type="RefSeq" id="XP_028513883.1">
    <property type="nucleotide sequence ID" value="XM_028658082.1"/>
</dbReference>
<dbReference type="Proteomes" id="UP000887567">
    <property type="component" value="Unplaced"/>
</dbReference>
<evidence type="ECO:0000256" key="2">
    <source>
        <dbReference type="ARBA" id="ARBA00022734"/>
    </source>
</evidence>
<evidence type="ECO:0000256" key="3">
    <source>
        <dbReference type="ARBA" id="ARBA00022837"/>
    </source>
</evidence>
<dbReference type="OMA" id="CYMEDIT"/>
<name>A0A913YFU3_EXADI</name>
<reference evidence="6" key="1">
    <citation type="submission" date="2022-11" db="UniProtKB">
        <authorList>
            <consortium name="EnsemblMetazoa"/>
        </authorList>
    </citation>
    <scope>IDENTIFICATION</scope>
</reference>
<keyword evidence="4" id="KW-1015">Disulfide bond</keyword>
<dbReference type="NCBIfam" id="NF040941">
    <property type="entry name" value="GGGWT_bact"/>
    <property type="match status" value="1"/>
</dbReference>
<dbReference type="InterPro" id="IPR036056">
    <property type="entry name" value="Fibrinogen-like_C"/>
</dbReference>
<proteinExistence type="predicted"/>
<dbReference type="GO" id="GO:0005615">
    <property type="term" value="C:extracellular space"/>
    <property type="evidence" value="ECO:0007669"/>
    <property type="project" value="TreeGrafter"/>
</dbReference>